<feature type="region of interest" description="Disordered" evidence="1">
    <location>
        <begin position="38"/>
        <end position="59"/>
    </location>
</feature>
<protein>
    <recommendedName>
        <fullName evidence="4">Zinc finger, CCHC-type</fullName>
    </recommendedName>
</protein>
<reference evidence="2" key="2">
    <citation type="submission" date="2022-01" db="EMBL/GenBank/DDBJ databases">
        <authorList>
            <person name="Yamashiro T."/>
            <person name="Shiraishi A."/>
            <person name="Satake H."/>
            <person name="Nakayama K."/>
        </authorList>
    </citation>
    <scope>NUCLEOTIDE SEQUENCE</scope>
</reference>
<evidence type="ECO:0008006" key="4">
    <source>
        <dbReference type="Google" id="ProtNLM"/>
    </source>
</evidence>
<accession>A0ABQ5HWP6</accession>
<dbReference type="EMBL" id="BQNB010020090">
    <property type="protein sequence ID" value="GJT92244.1"/>
    <property type="molecule type" value="Genomic_DNA"/>
</dbReference>
<keyword evidence="3" id="KW-1185">Reference proteome</keyword>
<evidence type="ECO:0000313" key="2">
    <source>
        <dbReference type="EMBL" id="GJT92244.1"/>
    </source>
</evidence>
<organism evidence="2 3">
    <name type="scientific">Tanacetum coccineum</name>
    <dbReference type="NCBI Taxonomy" id="301880"/>
    <lineage>
        <taxon>Eukaryota</taxon>
        <taxon>Viridiplantae</taxon>
        <taxon>Streptophyta</taxon>
        <taxon>Embryophyta</taxon>
        <taxon>Tracheophyta</taxon>
        <taxon>Spermatophyta</taxon>
        <taxon>Magnoliopsida</taxon>
        <taxon>eudicotyledons</taxon>
        <taxon>Gunneridae</taxon>
        <taxon>Pentapetalae</taxon>
        <taxon>asterids</taxon>
        <taxon>campanulids</taxon>
        <taxon>Asterales</taxon>
        <taxon>Asteraceae</taxon>
        <taxon>Asteroideae</taxon>
        <taxon>Anthemideae</taxon>
        <taxon>Anthemidinae</taxon>
        <taxon>Tanacetum</taxon>
    </lineage>
</organism>
<comment type="caution">
    <text evidence="2">The sequence shown here is derived from an EMBL/GenBank/DDBJ whole genome shotgun (WGS) entry which is preliminary data.</text>
</comment>
<proteinExistence type="predicted"/>
<evidence type="ECO:0000313" key="3">
    <source>
        <dbReference type="Proteomes" id="UP001151760"/>
    </source>
</evidence>
<evidence type="ECO:0000256" key="1">
    <source>
        <dbReference type="SAM" id="MobiDB-lite"/>
    </source>
</evidence>
<reference evidence="2" key="1">
    <citation type="journal article" date="2022" name="Int. J. Mol. Sci.">
        <title>Draft Genome of Tanacetum Coccineum: Genomic Comparison of Closely Related Tanacetum-Family Plants.</title>
        <authorList>
            <person name="Yamashiro T."/>
            <person name="Shiraishi A."/>
            <person name="Nakayama K."/>
            <person name="Satake H."/>
        </authorList>
    </citation>
    <scope>NUCLEOTIDE SEQUENCE</scope>
</reference>
<dbReference type="Proteomes" id="UP001151760">
    <property type="component" value="Unassembled WGS sequence"/>
</dbReference>
<gene>
    <name evidence="2" type="ORF">Tco_1081089</name>
</gene>
<name>A0ABQ5HWP6_9ASTR</name>
<sequence length="205" mass="23370">MHSMGKSIVELHAMLKHHEKGISKKAETPVVLAIREGKIQKDRKNRKGQRQRTLSATTARRGSLEEELLGLRESRKLKHGALSLYVGNGMRADVEAIGSFDLILPRYPKEKMGYYFYIPLENKIFVARNAEFFKNNLMVQEASGSHGHLESIEPQNVEVPIRRSARIPQAPDRYGFYVDVEKYELGDLDEPPNYKAALSYPESDK</sequence>